<reference evidence="1 2" key="1">
    <citation type="submission" date="2020-01" db="EMBL/GenBank/DDBJ databases">
        <authorList>
            <person name="Kim M."/>
        </authorList>
    </citation>
    <scope>NUCLEOTIDE SEQUENCE [LARGE SCALE GENOMIC DNA]</scope>
    <source>
        <strain evidence="1 2">BT10</strain>
    </source>
</reference>
<gene>
    <name evidence="1" type="ORF">GU926_16885</name>
</gene>
<dbReference type="AlphaFoldDB" id="A0A6P1P3Q3"/>
<dbReference type="RefSeq" id="WP_160693955.1">
    <property type="nucleotide sequence ID" value="NZ_CP047897.1"/>
</dbReference>
<organism evidence="1 2">
    <name type="scientific">Nibribacter ruber</name>
    <dbReference type="NCBI Taxonomy" id="2698458"/>
    <lineage>
        <taxon>Bacteria</taxon>
        <taxon>Pseudomonadati</taxon>
        <taxon>Bacteroidota</taxon>
        <taxon>Cytophagia</taxon>
        <taxon>Cytophagales</taxon>
        <taxon>Hymenobacteraceae</taxon>
        <taxon>Nibribacter</taxon>
    </lineage>
</organism>
<protein>
    <submittedName>
        <fullName evidence="1">IPExxxVDY family protein</fullName>
    </submittedName>
</protein>
<sequence length="141" mass="16287">MKSFRLDVDYDYDFDLYGVVSSSKEHTLAWALNKSFRLRLIKQADLCIDFLNKGRLVISNYLHSAEHGSLRLLRNRSVGLSTLPSPFLVPDIKEYDYVIQVSGSLDTFQQGLLQQLHAVPLVQYVRSFDPASLRYRENLLF</sequence>
<accession>A0A6P1P3Q3</accession>
<keyword evidence="2" id="KW-1185">Reference proteome</keyword>
<dbReference type="NCBIfam" id="NF033205">
    <property type="entry name" value="IPExxxVDY"/>
    <property type="match status" value="1"/>
</dbReference>
<dbReference type="EMBL" id="CP047897">
    <property type="protein sequence ID" value="QHL89013.1"/>
    <property type="molecule type" value="Genomic_DNA"/>
</dbReference>
<dbReference type="InterPro" id="IPR047690">
    <property type="entry name" value="IPExxxVDY_fam"/>
</dbReference>
<dbReference type="KEGG" id="nib:GU926_16885"/>
<evidence type="ECO:0000313" key="1">
    <source>
        <dbReference type="EMBL" id="QHL89013.1"/>
    </source>
</evidence>
<name>A0A6P1P3Q3_9BACT</name>
<proteinExistence type="predicted"/>
<dbReference type="Proteomes" id="UP000464214">
    <property type="component" value="Chromosome"/>
</dbReference>
<evidence type="ECO:0000313" key="2">
    <source>
        <dbReference type="Proteomes" id="UP000464214"/>
    </source>
</evidence>